<keyword evidence="6" id="KW-1185">Reference proteome</keyword>
<evidence type="ECO:0000313" key="3">
    <source>
        <dbReference type="EMBL" id="AMS40436.1"/>
    </source>
</evidence>
<sequence>MTTDHSMAKRGFLRAIAMAGMASTVLCGLAAASHAQTWEGDQSSDWFNGDNWSAGNTPAGTAVIVNQPGAPNAPSIGTPGASTSTIFIGGVTGASLDIVNGGSLTSTSAIIGNSSVNGAPPASSQTGEATVTGGSTWTTDTLDVGFYGSGTLNIAAGGSVEAAQASLATQEGSVGLVNVTGANSKWLNTGNGGTIVGDGGEGTFNVSQGASASSYVATLGQQASGHGIANISGTDTLWQITNANLVLGQSGVGELHISGGAKVTANNRTFLGSGTGSSGTLTISGTGSALTSTVDIRIGVKSAGSASVTAGGKLQSAAVIVGADASGVGDLIVSGSGSRVESGTYVMLGWNGDGTATVSHGGTISTAAAGIQIGFAGGSTGTLNIGAAEGDAAVAAGNIAAPKIVFGPGSGTLVFNHTDDAHDFAAAISGDGSIRHLSGTSRLLANSSSFTGTTDVLGGTLWIGDGLGGGIDVFSTARLEGSGDLGDVTIRSGAIVAPDGTFDVAGDFAFQAGSLYEVGIGGAASRIAAGTATIDATSSVNVVANGMDALSDEYLILSTSGALTGAFGGVTDDFAFLDSALDYRNASEVWLTLQFNGAAFGTVAITDNQHAVAGALDNLSAGNPMVGGLLGLSFGGARDALDQLSGDIHPSLMNAGIIASTLAQDAVQNRIRQTFDSHAAAGKPSRAFWVEGVGNISELSGVDDTEGFKVKAAALFGGLDGEVAEGIRLGAMAGYSRSSISRGGQASTGTADTLHAGIYAGAELGALRLQFGAIQAWHDLSTERRVAFGGFSDSLAAGYDATTTLVHGDVGYRLGLGASYVEPFAGIAYVRTGSDGFAETGGAAALTGAAGDQDATISTLGIRASTELPAGARSVTLQGMLGWRHTDSDAPLSRLAFAGTAPFSVLGDSLASDAFVYDAGLSFAVRDNARIDVSYAGAVGDGTAAHQLRGTFAMGF</sequence>
<feature type="signal peptide" evidence="1">
    <location>
        <begin position="1"/>
        <end position="35"/>
    </location>
</feature>
<dbReference type="PROSITE" id="PS51318">
    <property type="entry name" value="TAT"/>
    <property type="match status" value="1"/>
</dbReference>
<dbReference type="Proteomes" id="UP000577697">
    <property type="component" value="Unassembled WGS sequence"/>
</dbReference>
<dbReference type="GO" id="GO:0019867">
    <property type="term" value="C:outer membrane"/>
    <property type="evidence" value="ECO:0007669"/>
    <property type="project" value="InterPro"/>
</dbReference>
<gene>
    <name evidence="3" type="ORF">AA2016_1504</name>
    <name evidence="4" type="ORF">FHS67_004368</name>
</gene>
<evidence type="ECO:0000259" key="2">
    <source>
        <dbReference type="PROSITE" id="PS51208"/>
    </source>
</evidence>
<reference evidence="3 5" key="1">
    <citation type="submission" date="2016-03" db="EMBL/GenBank/DDBJ databases">
        <title>Complete genome of Aminobacter aminovorans KCTC 2477.</title>
        <authorList>
            <person name="Kim K.M."/>
        </authorList>
    </citation>
    <scope>NUCLEOTIDE SEQUENCE [LARGE SCALE GENOMIC DNA]</scope>
    <source>
        <strain evidence="3 5">KCTC 2477</strain>
    </source>
</reference>
<proteinExistence type="predicted"/>
<organism evidence="3 5">
    <name type="scientific">Aminobacter aminovorans</name>
    <name type="common">Chelatobacter heintzii</name>
    <dbReference type="NCBI Taxonomy" id="83263"/>
    <lineage>
        <taxon>Bacteria</taxon>
        <taxon>Pseudomonadati</taxon>
        <taxon>Pseudomonadota</taxon>
        <taxon>Alphaproteobacteria</taxon>
        <taxon>Hyphomicrobiales</taxon>
        <taxon>Phyllobacteriaceae</taxon>
        <taxon>Aminobacter</taxon>
    </lineage>
</organism>
<reference evidence="4 6" key="2">
    <citation type="submission" date="2020-08" db="EMBL/GenBank/DDBJ databases">
        <title>Genomic Encyclopedia of Type Strains, Phase IV (KMG-IV): sequencing the most valuable type-strain genomes for metagenomic binning, comparative biology and taxonomic classification.</title>
        <authorList>
            <person name="Goeker M."/>
        </authorList>
    </citation>
    <scope>NUCLEOTIDE SEQUENCE [LARGE SCALE GENOMIC DNA]</scope>
    <source>
        <strain evidence="4 6">DSM 10368</strain>
    </source>
</reference>
<dbReference type="InterPro" id="IPR006311">
    <property type="entry name" value="TAT_signal"/>
</dbReference>
<evidence type="ECO:0000313" key="5">
    <source>
        <dbReference type="Proteomes" id="UP000075755"/>
    </source>
</evidence>
<accession>A0AAC8YLV8</accession>
<evidence type="ECO:0000313" key="6">
    <source>
        <dbReference type="Proteomes" id="UP000577697"/>
    </source>
</evidence>
<dbReference type="NCBIfam" id="TIGR01414">
    <property type="entry name" value="autotrans_barl"/>
    <property type="match status" value="1"/>
</dbReference>
<dbReference type="InterPro" id="IPR005546">
    <property type="entry name" value="Autotransporte_beta"/>
</dbReference>
<dbReference type="SUPFAM" id="SSF103515">
    <property type="entry name" value="Autotransporter"/>
    <property type="match status" value="1"/>
</dbReference>
<name>A0AAC8YLV8_AMIAI</name>
<dbReference type="InterPro" id="IPR030895">
    <property type="entry name" value="T5SS_PEPC_rpt"/>
</dbReference>
<feature type="chain" id="PRO_5042026580" evidence="1">
    <location>
        <begin position="36"/>
        <end position="956"/>
    </location>
</feature>
<dbReference type="InterPro" id="IPR036709">
    <property type="entry name" value="Autotransporte_beta_dom_sf"/>
</dbReference>
<evidence type="ECO:0000313" key="4">
    <source>
        <dbReference type="EMBL" id="MBB3708032.1"/>
    </source>
</evidence>
<dbReference type="Pfam" id="PF03797">
    <property type="entry name" value="Autotransporter"/>
    <property type="match status" value="1"/>
</dbReference>
<dbReference type="EMBL" id="CP015005">
    <property type="protein sequence ID" value="AMS40436.1"/>
    <property type="molecule type" value="Genomic_DNA"/>
</dbReference>
<evidence type="ECO:0000256" key="1">
    <source>
        <dbReference type="SAM" id="SignalP"/>
    </source>
</evidence>
<dbReference type="Proteomes" id="UP000075755">
    <property type="component" value="Chromosome"/>
</dbReference>
<feature type="domain" description="Autotransporter" evidence="2">
    <location>
        <begin position="681"/>
        <end position="956"/>
    </location>
</feature>
<protein>
    <submittedName>
        <fullName evidence="4">Outer membrane autotransporter protein</fullName>
    </submittedName>
</protein>
<dbReference type="KEGG" id="aak:AA2016_1504"/>
<dbReference type="InterPro" id="IPR006315">
    <property type="entry name" value="OM_autotransptr_brl_dom"/>
</dbReference>
<dbReference type="RefSeq" id="WP_083948468.1">
    <property type="nucleotide sequence ID" value="NZ_CP015005.1"/>
</dbReference>
<dbReference type="EMBL" id="JACICB010000017">
    <property type="protein sequence ID" value="MBB3708032.1"/>
    <property type="molecule type" value="Genomic_DNA"/>
</dbReference>
<dbReference type="PROSITE" id="PS51208">
    <property type="entry name" value="AUTOTRANSPORTER"/>
    <property type="match status" value="1"/>
</dbReference>
<dbReference type="NCBIfam" id="TIGR04393">
    <property type="entry name" value="rpt_T5SS_PEPC"/>
    <property type="match status" value="5"/>
</dbReference>
<keyword evidence="1" id="KW-0732">Signal</keyword>
<dbReference type="Gene3D" id="2.40.128.130">
    <property type="entry name" value="Autotransporter beta-domain"/>
    <property type="match status" value="1"/>
</dbReference>
<dbReference type="AlphaFoldDB" id="A0AAC8YLV8"/>
<dbReference type="SMART" id="SM00869">
    <property type="entry name" value="Autotransporter"/>
    <property type="match status" value="1"/>
</dbReference>